<keyword evidence="1" id="KW-0812">Transmembrane</keyword>
<sequence>MGIVEAWVREKPIRTFLARLAQRRGAAAAAFLASAAATAAIDGEGGGEESIPQLSSIANSVVSRCSRILALSTENLRQSFETDFPHNCNEPNTYARELLEYCCHKALHEVTTRPDYLADKNLRRLMFDMMLAWETPGSEDASVENGSTVRDSLEIEDVDEGSIFYANSTRLAVQVDDKKTVGLNAFAQIAPSCPIIADLVTVHNLFDALTSSSGGRLHFLVYDKYLRSLDRAKEEIRGCGSLIVHDAMIDPIRGTKSIIAVICRELRSVKGIMQSPLASSFHLDAGECILAIDGDKPIHPVLQHIGISAWPGMLHFGEPLIFSFFWAGRLVLTTHALYFQSIRVGYGDNIVKYDLATDSNQVIKRDLTGPLGVRLFDKAVMYKSSILTEPIYFDFPELGGPSRRDYWLAITREVLQVNRFIRKFNLGDVQRAEALSKAILGILRYSAVKEAFHIAPSHFKTTLTFSLAEKLPKGDMVLEALYNNYFQLLDSSLSHLATDCAVDKMPENHSVPFSLYALSRMGFLLLKRKDETEKEISFCAVCFGVRKSLEAALKESICYSERIESARATVDQVKVEGIDANLAVMQELLFPFIQVGKIVYSLSQWEDPLKSLLFLAFMLYVIQRGLVSYVVPFIFLTFAVLMLWHKYIGDGKLLEVLEVKPPPSKNAVEQILTLQEAISKLEDSLQAVNIALLKFRSVLFASVPKATEVVAAVLIAAATFLVVVPSRHLILMVALELYTREMPLRKQNTEKFRRRIKEWWARIPAAPVQMIGPNETKKKR</sequence>
<dbReference type="PANTHER" id="PTHR31860">
    <property type="entry name" value="HEAT-INDUCIBLE TRANSCRIPTION REPRESSOR (DUF639)-RELATED"/>
    <property type="match status" value="1"/>
</dbReference>
<keyword evidence="1" id="KW-0472">Membrane</keyword>
<reference evidence="3" key="1">
    <citation type="journal article" date="2019" name="Nat. Commun.">
        <title>The genome of broomcorn millet.</title>
        <authorList>
            <person name="Zou C."/>
            <person name="Miki D."/>
            <person name="Li D."/>
            <person name="Tang Q."/>
            <person name="Xiao L."/>
            <person name="Rajput S."/>
            <person name="Deng P."/>
            <person name="Jia W."/>
            <person name="Huang R."/>
            <person name="Zhang M."/>
            <person name="Sun Y."/>
            <person name="Hu J."/>
            <person name="Fu X."/>
            <person name="Schnable P.S."/>
            <person name="Li F."/>
            <person name="Zhang H."/>
            <person name="Feng B."/>
            <person name="Zhu X."/>
            <person name="Liu R."/>
            <person name="Schnable J.C."/>
            <person name="Zhu J.-K."/>
            <person name="Zhang H."/>
        </authorList>
    </citation>
    <scope>NUCLEOTIDE SEQUENCE [LARGE SCALE GENOMIC DNA]</scope>
</reference>
<dbReference type="OrthoDB" id="742491at2759"/>
<comment type="caution">
    <text evidence="2">The sequence shown here is derived from an EMBL/GenBank/DDBJ whole genome shotgun (WGS) entry which is preliminary data.</text>
</comment>
<dbReference type="Pfam" id="PF04842">
    <property type="entry name" value="DUF639"/>
    <property type="match status" value="1"/>
</dbReference>
<proteinExistence type="predicted"/>
<keyword evidence="3" id="KW-1185">Reference proteome</keyword>
<dbReference type="EMBL" id="PQIB02000012">
    <property type="protein sequence ID" value="RLM79408.1"/>
    <property type="molecule type" value="Genomic_DNA"/>
</dbReference>
<evidence type="ECO:0000313" key="3">
    <source>
        <dbReference type="Proteomes" id="UP000275267"/>
    </source>
</evidence>
<feature type="transmembrane region" description="Helical" evidence="1">
    <location>
        <begin position="612"/>
        <end position="644"/>
    </location>
</feature>
<evidence type="ECO:0000313" key="2">
    <source>
        <dbReference type="EMBL" id="RLM79408.1"/>
    </source>
</evidence>
<evidence type="ECO:0000256" key="1">
    <source>
        <dbReference type="SAM" id="Phobius"/>
    </source>
</evidence>
<evidence type="ECO:0008006" key="4">
    <source>
        <dbReference type="Google" id="ProtNLM"/>
    </source>
</evidence>
<dbReference type="STRING" id="4540.A0A3L6QFB2"/>
<organism evidence="2 3">
    <name type="scientific">Panicum miliaceum</name>
    <name type="common">Proso millet</name>
    <name type="synonym">Broomcorn millet</name>
    <dbReference type="NCBI Taxonomy" id="4540"/>
    <lineage>
        <taxon>Eukaryota</taxon>
        <taxon>Viridiplantae</taxon>
        <taxon>Streptophyta</taxon>
        <taxon>Embryophyta</taxon>
        <taxon>Tracheophyta</taxon>
        <taxon>Spermatophyta</taxon>
        <taxon>Magnoliopsida</taxon>
        <taxon>Liliopsida</taxon>
        <taxon>Poales</taxon>
        <taxon>Poaceae</taxon>
        <taxon>PACMAD clade</taxon>
        <taxon>Panicoideae</taxon>
        <taxon>Panicodae</taxon>
        <taxon>Paniceae</taxon>
        <taxon>Panicinae</taxon>
        <taxon>Panicum</taxon>
        <taxon>Panicum sect. Panicum</taxon>
    </lineage>
</organism>
<gene>
    <name evidence="2" type="ORF">C2845_PM12G21530</name>
</gene>
<keyword evidence="1" id="KW-1133">Transmembrane helix</keyword>
<protein>
    <recommendedName>
        <fullName evidence="4">DUF639 domain-containing protein</fullName>
    </recommendedName>
</protein>
<accession>A0A3L6QFB2</accession>
<dbReference type="PANTHER" id="PTHR31860:SF4">
    <property type="entry name" value="OS02G0637800 PROTEIN"/>
    <property type="match status" value="1"/>
</dbReference>
<dbReference type="AlphaFoldDB" id="A0A3L6QFB2"/>
<feature type="transmembrane region" description="Helical" evidence="1">
    <location>
        <begin position="709"/>
        <end position="738"/>
    </location>
</feature>
<dbReference type="Proteomes" id="UP000275267">
    <property type="component" value="Unassembled WGS sequence"/>
</dbReference>
<dbReference type="InterPro" id="IPR006927">
    <property type="entry name" value="DUF639"/>
</dbReference>
<name>A0A3L6QFB2_PANMI</name>